<evidence type="ECO:0000256" key="2">
    <source>
        <dbReference type="ARBA" id="ARBA00022448"/>
    </source>
</evidence>
<dbReference type="Pfam" id="PF00528">
    <property type="entry name" value="BPD_transp_1"/>
    <property type="match status" value="1"/>
</dbReference>
<dbReference type="EMBL" id="VTPS01000012">
    <property type="protein sequence ID" value="TZE81556.1"/>
    <property type="molecule type" value="Genomic_DNA"/>
</dbReference>
<keyword evidence="11" id="KW-1185">Reference proteome</keyword>
<dbReference type="PANTHER" id="PTHR30614">
    <property type="entry name" value="MEMBRANE COMPONENT OF AMINO ACID ABC TRANSPORTER"/>
    <property type="match status" value="1"/>
</dbReference>
<feature type="transmembrane region" description="Helical" evidence="8">
    <location>
        <begin position="186"/>
        <end position="206"/>
    </location>
</feature>
<evidence type="ECO:0000259" key="9">
    <source>
        <dbReference type="PROSITE" id="PS50928"/>
    </source>
</evidence>
<keyword evidence="3" id="KW-1003">Cell membrane</keyword>
<proteinExistence type="inferred from homology"/>
<evidence type="ECO:0000256" key="6">
    <source>
        <dbReference type="ARBA" id="ARBA00022989"/>
    </source>
</evidence>
<dbReference type="GO" id="GO:0043190">
    <property type="term" value="C:ATP-binding cassette (ABC) transporter complex"/>
    <property type="evidence" value="ECO:0007669"/>
    <property type="project" value="InterPro"/>
</dbReference>
<feature type="domain" description="ABC transmembrane type-1" evidence="9">
    <location>
        <begin position="17"/>
        <end position="205"/>
    </location>
</feature>
<dbReference type="InterPro" id="IPR035906">
    <property type="entry name" value="MetI-like_sf"/>
</dbReference>
<sequence>MDMSFVVSNLVLLLKGAGMTVQLTIYGIVIGTAIGFLVALGKISGISYIKWFCSLYTWLIRGTPLMMQLFVIYYGLPQVGITLDPMPAAVIGLSVNSGAYLAEIIRAGIESIPKGQMEAARALGMSYGQAMRRVIVPQAYRRLIPPMGNEFIALLKDSSLVSTIAMVDLMRVAQQRYSVTLRPLEIFGMACVLYLLMTTMFTILFGRLEKRLSVYE</sequence>
<dbReference type="GO" id="GO:0022857">
    <property type="term" value="F:transmembrane transporter activity"/>
    <property type="evidence" value="ECO:0007669"/>
    <property type="project" value="InterPro"/>
</dbReference>
<name>A0A5D8QCN2_9THEO</name>
<accession>A0A5D8QCN2</accession>
<dbReference type="RefSeq" id="WP_149545534.1">
    <property type="nucleotide sequence ID" value="NZ_VTPS01000012.1"/>
</dbReference>
<protein>
    <submittedName>
        <fullName evidence="10">Amino acid ABC transporter permease</fullName>
    </submittedName>
</protein>
<dbReference type="PROSITE" id="PS50928">
    <property type="entry name" value="ABC_TM1"/>
    <property type="match status" value="1"/>
</dbReference>
<comment type="similarity">
    <text evidence="8">Belongs to the binding-protein-dependent transport system permease family.</text>
</comment>
<feature type="transmembrane region" description="Helical" evidence="8">
    <location>
        <begin position="20"/>
        <end position="43"/>
    </location>
</feature>
<evidence type="ECO:0000256" key="7">
    <source>
        <dbReference type="ARBA" id="ARBA00023136"/>
    </source>
</evidence>
<evidence type="ECO:0000256" key="8">
    <source>
        <dbReference type="RuleBase" id="RU363032"/>
    </source>
</evidence>
<comment type="caution">
    <text evidence="10">The sequence shown here is derived from an EMBL/GenBank/DDBJ whole genome shotgun (WGS) entry which is preliminary data.</text>
</comment>
<evidence type="ECO:0000313" key="10">
    <source>
        <dbReference type="EMBL" id="TZE81556.1"/>
    </source>
</evidence>
<organism evidence="10 11">
    <name type="scientific">Calorimonas adulescens</name>
    <dbReference type="NCBI Taxonomy" id="2606906"/>
    <lineage>
        <taxon>Bacteria</taxon>
        <taxon>Bacillati</taxon>
        <taxon>Bacillota</taxon>
        <taxon>Clostridia</taxon>
        <taxon>Thermoanaerobacterales</taxon>
        <taxon>Thermoanaerobacteraceae</taxon>
        <taxon>Calorimonas</taxon>
    </lineage>
</organism>
<dbReference type="NCBIfam" id="TIGR01726">
    <property type="entry name" value="HEQRo_perm_3TM"/>
    <property type="match status" value="1"/>
</dbReference>
<comment type="subcellular location">
    <subcellularLocation>
        <location evidence="1 8">Cell membrane</location>
        <topology evidence="1 8">Multi-pass membrane protein</topology>
    </subcellularLocation>
</comment>
<keyword evidence="6 8" id="KW-1133">Transmembrane helix</keyword>
<dbReference type="InterPro" id="IPR043429">
    <property type="entry name" value="ArtM/GltK/GlnP/TcyL/YhdX-like"/>
</dbReference>
<dbReference type="PANTHER" id="PTHR30614:SF0">
    <property type="entry name" value="L-CYSTINE TRANSPORT SYSTEM PERMEASE PROTEIN TCYL"/>
    <property type="match status" value="1"/>
</dbReference>
<evidence type="ECO:0000256" key="5">
    <source>
        <dbReference type="ARBA" id="ARBA00022970"/>
    </source>
</evidence>
<dbReference type="InterPro" id="IPR010065">
    <property type="entry name" value="AA_ABC_transptr_permease_3TM"/>
</dbReference>
<evidence type="ECO:0000313" key="11">
    <source>
        <dbReference type="Proteomes" id="UP000322976"/>
    </source>
</evidence>
<dbReference type="InterPro" id="IPR000515">
    <property type="entry name" value="MetI-like"/>
</dbReference>
<evidence type="ECO:0000256" key="4">
    <source>
        <dbReference type="ARBA" id="ARBA00022692"/>
    </source>
</evidence>
<dbReference type="CDD" id="cd06261">
    <property type="entry name" value="TM_PBP2"/>
    <property type="match status" value="1"/>
</dbReference>
<evidence type="ECO:0000256" key="1">
    <source>
        <dbReference type="ARBA" id="ARBA00004651"/>
    </source>
</evidence>
<dbReference type="SUPFAM" id="SSF161098">
    <property type="entry name" value="MetI-like"/>
    <property type="match status" value="1"/>
</dbReference>
<keyword evidence="2 8" id="KW-0813">Transport</keyword>
<evidence type="ECO:0000256" key="3">
    <source>
        <dbReference type="ARBA" id="ARBA00022475"/>
    </source>
</evidence>
<reference evidence="10 11" key="1">
    <citation type="submission" date="2019-08" db="EMBL/GenBank/DDBJ databases">
        <title>Calorimonas adulescens gen. nov., sp. nov., an anaerobic thermophilic bacterium from Sakhalin hot spring.</title>
        <authorList>
            <person name="Khomyakova M.A."/>
            <person name="Merkel A.Y."/>
            <person name="Novikov A."/>
            <person name="Bonch-Osmolovskaya E.A."/>
            <person name="Slobodkin A.I."/>
        </authorList>
    </citation>
    <scope>NUCLEOTIDE SEQUENCE [LARGE SCALE GENOMIC DNA]</scope>
    <source>
        <strain evidence="10 11">A05MB</strain>
    </source>
</reference>
<dbReference type="FunFam" id="1.10.3720.10:FF:000033">
    <property type="entry name" value="Polar amino acid ABC transporter permease"/>
    <property type="match status" value="1"/>
</dbReference>
<keyword evidence="5" id="KW-0029">Amino-acid transport</keyword>
<dbReference type="Gene3D" id="1.10.3720.10">
    <property type="entry name" value="MetI-like"/>
    <property type="match status" value="1"/>
</dbReference>
<keyword evidence="4 8" id="KW-0812">Transmembrane</keyword>
<dbReference type="Proteomes" id="UP000322976">
    <property type="component" value="Unassembled WGS sequence"/>
</dbReference>
<dbReference type="AlphaFoldDB" id="A0A5D8QCN2"/>
<gene>
    <name evidence="10" type="ORF">FWJ32_08525</name>
</gene>
<dbReference type="GO" id="GO:0006865">
    <property type="term" value="P:amino acid transport"/>
    <property type="evidence" value="ECO:0007669"/>
    <property type="project" value="UniProtKB-KW"/>
</dbReference>
<feature type="transmembrane region" description="Helical" evidence="8">
    <location>
        <begin position="55"/>
        <end position="76"/>
    </location>
</feature>
<keyword evidence="7 8" id="KW-0472">Membrane</keyword>